<evidence type="ECO:0000313" key="14">
    <source>
        <dbReference type="EMBL" id="KCV71287.1"/>
    </source>
</evidence>
<dbReference type="eggNOG" id="KOG1002">
    <property type="taxonomic scope" value="Eukaryota"/>
</dbReference>
<evidence type="ECO:0000259" key="13">
    <source>
        <dbReference type="PROSITE" id="PS51194"/>
    </source>
</evidence>
<dbReference type="InterPro" id="IPR049730">
    <property type="entry name" value="SNF2/RAD54-like_C"/>
</dbReference>
<gene>
    <name evidence="14" type="ORF">H696_02233</name>
</gene>
<dbReference type="SUPFAM" id="SSF57850">
    <property type="entry name" value="RING/U-box"/>
    <property type="match status" value="1"/>
</dbReference>
<feature type="domain" description="Helicase C-terminal" evidence="13">
    <location>
        <begin position="725"/>
        <end position="909"/>
    </location>
</feature>
<dbReference type="PROSITE" id="PS51192">
    <property type="entry name" value="HELICASE_ATP_BIND_1"/>
    <property type="match status" value="1"/>
</dbReference>
<dbReference type="RefSeq" id="XP_009494410.1">
    <property type="nucleotide sequence ID" value="XM_009496135.1"/>
</dbReference>
<keyword evidence="4 9" id="KW-0863">Zinc-finger</keyword>
<keyword evidence="6" id="KW-0347">Helicase</keyword>
<dbReference type="SMART" id="SM00184">
    <property type="entry name" value="RING"/>
    <property type="match status" value="1"/>
</dbReference>
<dbReference type="Pfam" id="PF00271">
    <property type="entry name" value="Helicase_C"/>
    <property type="match status" value="1"/>
</dbReference>
<dbReference type="PROSITE" id="PS00690">
    <property type="entry name" value="DEAH_ATP_HELICASE"/>
    <property type="match status" value="1"/>
</dbReference>
<dbReference type="CDD" id="cd18793">
    <property type="entry name" value="SF2_C_SNF"/>
    <property type="match status" value="1"/>
</dbReference>
<dbReference type="InterPro" id="IPR017907">
    <property type="entry name" value="Znf_RING_CS"/>
</dbReference>
<dbReference type="STRING" id="691883.A0A058ZCX3"/>
<dbReference type="GeneID" id="20526958"/>
<keyword evidence="5" id="KW-0378">Hydrolase</keyword>
<evidence type="ECO:0008006" key="16">
    <source>
        <dbReference type="Google" id="ProtNLM"/>
    </source>
</evidence>
<evidence type="ECO:0000256" key="4">
    <source>
        <dbReference type="ARBA" id="ARBA00022771"/>
    </source>
</evidence>
<organism evidence="14">
    <name type="scientific">Fonticula alba</name>
    <name type="common">Slime mold</name>
    <dbReference type="NCBI Taxonomy" id="691883"/>
    <lineage>
        <taxon>Eukaryota</taxon>
        <taxon>Rotosphaerida</taxon>
        <taxon>Fonticulaceae</taxon>
        <taxon>Fonticula</taxon>
    </lineage>
</organism>
<dbReference type="GO" id="GO:0004386">
    <property type="term" value="F:helicase activity"/>
    <property type="evidence" value="ECO:0007669"/>
    <property type="project" value="UniProtKB-KW"/>
</dbReference>
<evidence type="ECO:0000256" key="8">
    <source>
        <dbReference type="ARBA" id="ARBA00022840"/>
    </source>
</evidence>
<dbReference type="GO" id="GO:0008270">
    <property type="term" value="F:zinc ion binding"/>
    <property type="evidence" value="ECO:0007669"/>
    <property type="project" value="UniProtKB-KW"/>
</dbReference>
<keyword evidence="3" id="KW-0547">Nucleotide-binding</keyword>
<dbReference type="GO" id="GO:0005524">
    <property type="term" value="F:ATP binding"/>
    <property type="evidence" value="ECO:0007669"/>
    <property type="project" value="UniProtKB-KW"/>
</dbReference>
<dbReference type="SMART" id="SM00490">
    <property type="entry name" value="HELICc"/>
    <property type="match status" value="1"/>
</dbReference>
<evidence type="ECO:0000313" key="15">
    <source>
        <dbReference type="Proteomes" id="UP000030693"/>
    </source>
</evidence>
<keyword evidence="2" id="KW-0479">Metal-binding</keyword>
<dbReference type="PROSITE" id="PS50089">
    <property type="entry name" value="ZF_RING_2"/>
    <property type="match status" value="1"/>
</dbReference>
<evidence type="ECO:0000259" key="11">
    <source>
        <dbReference type="PROSITE" id="PS50089"/>
    </source>
</evidence>
<dbReference type="AlphaFoldDB" id="A0A058ZCX3"/>
<dbReference type="PANTHER" id="PTHR45626">
    <property type="entry name" value="TRANSCRIPTION TERMINATION FACTOR 2-RELATED"/>
    <property type="match status" value="1"/>
</dbReference>
<dbReference type="Gene3D" id="3.30.40.10">
    <property type="entry name" value="Zinc/RING finger domain, C3HC4 (zinc finger)"/>
    <property type="match status" value="1"/>
</dbReference>
<dbReference type="Gene3D" id="3.40.50.10810">
    <property type="entry name" value="Tandem AAA-ATPase domain"/>
    <property type="match status" value="1"/>
</dbReference>
<reference evidence="14" key="1">
    <citation type="submission" date="2013-04" db="EMBL/GenBank/DDBJ databases">
        <title>The Genome Sequence of Fonticula alba ATCC 38817.</title>
        <authorList>
            <consortium name="The Broad Institute Genomics Platform"/>
            <person name="Russ C."/>
            <person name="Cuomo C."/>
            <person name="Burger G."/>
            <person name="Gray M.W."/>
            <person name="Holland P.W.H."/>
            <person name="King N."/>
            <person name="Lang F.B.F."/>
            <person name="Roger A.J."/>
            <person name="Ruiz-Trillo I."/>
            <person name="Brown M."/>
            <person name="Walker B."/>
            <person name="Young S."/>
            <person name="Zeng Q."/>
            <person name="Gargeya S."/>
            <person name="Fitzgerald M."/>
            <person name="Haas B."/>
            <person name="Abouelleil A."/>
            <person name="Allen A.W."/>
            <person name="Alvarado L."/>
            <person name="Arachchi H.M."/>
            <person name="Berlin A.M."/>
            <person name="Chapman S.B."/>
            <person name="Gainer-Dewar J."/>
            <person name="Goldberg J."/>
            <person name="Griggs A."/>
            <person name="Gujja S."/>
            <person name="Hansen M."/>
            <person name="Howarth C."/>
            <person name="Imamovic A."/>
            <person name="Ireland A."/>
            <person name="Larimer J."/>
            <person name="McCowan C."/>
            <person name="Murphy C."/>
            <person name="Pearson M."/>
            <person name="Poon T.W."/>
            <person name="Priest M."/>
            <person name="Roberts A."/>
            <person name="Saif S."/>
            <person name="Shea T."/>
            <person name="Sisk P."/>
            <person name="Sykes S."/>
            <person name="Wortman J."/>
            <person name="Nusbaum C."/>
            <person name="Birren B."/>
        </authorList>
    </citation>
    <scope>NUCLEOTIDE SEQUENCE [LARGE SCALE GENOMIC DNA]</scope>
    <source>
        <strain evidence="14">ATCC 38817</strain>
    </source>
</reference>
<dbReference type="InterPro" id="IPR001841">
    <property type="entry name" value="Znf_RING"/>
</dbReference>
<dbReference type="OMA" id="GWAGREC"/>
<keyword evidence="15" id="KW-1185">Reference proteome</keyword>
<evidence type="ECO:0000256" key="2">
    <source>
        <dbReference type="ARBA" id="ARBA00022723"/>
    </source>
</evidence>
<evidence type="ECO:0000259" key="12">
    <source>
        <dbReference type="PROSITE" id="PS51192"/>
    </source>
</evidence>
<dbReference type="OrthoDB" id="448448at2759"/>
<dbReference type="InterPro" id="IPR001650">
    <property type="entry name" value="Helicase_C-like"/>
</dbReference>
<dbReference type="InterPro" id="IPR027417">
    <property type="entry name" value="P-loop_NTPase"/>
</dbReference>
<feature type="region of interest" description="Disordered" evidence="10">
    <location>
        <begin position="509"/>
        <end position="561"/>
    </location>
</feature>
<dbReference type="SMART" id="SM00487">
    <property type="entry name" value="DEXDc"/>
    <property type="match status" value="1"/>
</dbReference>
<feature type="domain" description="RING-type" evidence="11">
    <location>
        <begin position="566"/>
        <end position="636"/>
    </location>
</feature>
<comment type="subcellular location">
    <subcellularLocation>
        <location evidence="1">Nucleus</location>
    </subcellularLocation>
</comment>
<evidence type="ECO:0000256" key="10">
    <source>
        <dbReference type="SAM" id="MobiDB-lite"/>
    </source>
</evidence>
<protein>
    <recommendedName>
        <fullName evidence="16">DNA repair protein RAD5</fullName>
    </recommendedName>
</protein>
<dbReference type="InterPro" id="IPR014001">
    <property type="entry name" value="Helicase_ATP-bd"/>
</dbReference>
<dbReference type="Proteomes" id="UP000030693">
    <property type="component" value="Unassembled WGS sequence"/>
</dbReference>
<dbReference type="Pfam" id="PF13445">
    <property type="entry name" value="zf-RING_UBOX"/>
    <property type="match status" value="1"/>
</dbReference>
<dbReference type="GO" id="GO:0008094">
    <property type="term" value="F:ATP-dependent activity, acting on DNA"/>
    <property type="evidence" value="ECO:0007669"/>
    <property type="project" value="TreeGrafter"/>
</dbReference>
<dbReference type="InterPro" id="IPR002464">
    <property type="entry name" value="DNA/RNA_helicase_DEAH_CS"/>
</dbReference>
<dbReference type="InterPro" id="IPR000330">
    <property type="entry name" value="SNF2_N"/>
</dbReference>
<dbReference type="InterPro" id="IPR027370">
    <property type="entry name" value="Znf-RING_euk"/>
</dbReference>
<evidence type="ECO:0000256" key="7">
    <source>
        <dbReference type="ARBA" id="ARBA00022833"/>
    </source>
</evidence>
<dbReference type="Pfam" id="PF00176">
    <property type="entry name" value="SNF2-rel_dom"/>
    <property type="match status" value="1"/>
</dbReference>
<evidence type="ECO:0000256" key="1">
    <source>
        <dbReference type="ARBA" id="ARBA00004123"/>
    </source>
</evidence>
<dbReference type="SUPFAM" id="SSF52540">
    <property type="entry name" value="P-loop containing nucleoside triphosphate hydrolases"/>
    <property type="match status" value="2"/>
</dbReference>
<feature type="region of interest" description="Disordered" evidence="10">
    <location>
        <begin position="924"/>
        <end position="944"/>
    </location>
</feature>
<feature type="domain" description="Helicase ATP-binding" evidence="12">
    <location>
        <begin position="91"/>
        <end position="303"/>
    </location>
</feature>
<keyword evidence="7" id="KW-0862">Zinc</keyword>
<accession>A0A058ZCX3</accession>
<dbReference type="CDD" id="cd18008">
    <property type="entry name" value="DEXDc_SHPRH-like"/>
    <property type="match status" value="1"/>
</dbReference>
<evidence type="ECO:0000256" key="9">
    <source>
        <dbReference type="PROSITE-ProRule" id="PRU00175"/>
    </source>
</evidence>
<feature type="compositionally biased region" description="Low complexity" evidence="10">
    <location>
        <begin position="924"/>
        <end position="943"/>
    </location>
</feature>
<evidence type="ECO:0000256" key="5">
    <source>
        <dbReference type="ARBA" id="ARBA00022801"/>
    </source>
</evidence>
<keyword evidence="8" id="KW-0067">ATP-binding</keyword>
<feature type="region of interest" description="Disordered" evidence="10">
    <location>
        <begin position="426"/>
        <end position="452"/>
    </location>
</feature>
<dbReference type="EMBL" id="KB932203">
    <property type="protein sequence ID" value="KCV71287.1"/>
    <property type="molecule type" value="Genomic_DNA"/>
</dbReference>
<dbReference type="InterPro" id="IPR013083">
    <property type="entry name" value="Znf_RING/FYVE/PHD"/>
</dbReference>
<dbReference type="PROSITE" id="PS51194">
    <property type="entry name" value="HELICASE_CTER"/>
    <property type="match status" value="1"/>
</dbReference>
<dbReference type="InterPro" id="IPR050628">
    <property type="entry name" value="SNF2_RAD54_helicase_TF"/>
</dbReference>
<dbReference type="GO" id="GO:0005634">
    <property type="term" value="C:nucleus"/>
    <property type="evidence" value="ECO:0007669"/>
    <property type="project" value="UniProtKB-SubCell"/>
</dbReference>
<dbReference type="Gene3D" id="3.40.50.300">
    <property type="entry name" value="P-loop containing nucleotide triphosphate hydrolases"/>
    <property type="match status" value="2"/>
</dbReference>
<dbReference type="GO" id="GO:0016787">
    <property type="term" value="F:hydrolase activity"/>
    <property type="evidence" value="ECO:0007669"/>
    <property type="project" value="UniProtKB-KW"/>
</dbReference>
<dbReference type="PROSITE" id="PS00518">
    <property type="entry name" value="ZF_RING_1"/>
    <property type="match status" value="1"/>
</dbReference>
<dbReference type="eggNOG" id="KOG1001">
    <property type="taxonomic scope" value="Eukaryota"/>
</dbReference>
<evidence type="ECO:0000256" key="6">
    <source>
        <dbReference type="ARBA" id="ARBA00022806"/>
    </source>
</evidence>
<dbReference type="GO" id="GO:0006281">
    <property type="term" value="P:DNA repair"/>
    <property type="evidence" value="ECO:0007669"/>
    <property type="project" value="TreeGrafter"/>
</dbReference>
<dbReference type="InterPro" id="IPR038718">
    <property type="entry name" value="SNF2-like_sf"/>
</dbReference>
<proteinExistence type="predicted"/>
<name>A0A058ZCX3_FONAL</name>
<sequence length="1125" mass="122740">MHLDLLPHQLQGVAWMRQRERAALLDAQNLPPGVYPESLDPSWVGYHLESPPDGVIFLHTLDAKVRYRHPSLPSAPVNRKRPRTRNVDRFDLVTESARGGVLADDMGLGKTAQMLALLHWDLVDMSESSNPAGPGVGSPQLRQPTLIVAPLALISTTWVEEIRRTNGFSGGGLRYAVYYGPSRENVLSHEQDTPLPYDVILTTYGIVASEYARLRTLLMESDDPAVAGTQANVSLATSAFPGLFRREWHRVIFDEAHELRNRTSRTFAGCRLLRSTRRWALTGTPFHNHPRELHALIDCLRLQPWCNVALWRRRIDQPFDRENFSEALAMLRPVIRDLLLRRTKTSSNPDGTPILSLPGRTMRVISVRFYAHERQLYNIIRTRSRQIFDMFLQSQRVLHNYASILQMLLRLRQCCNHPYLVRSFSGPEFPDDSSTGTGFGDDEANDQPNGVQDYFSDLESLVNRFMKGASASGLSFAREVLSDLAHSDLATQADRANLGHLSTQLQCRHEPRPACSEPAHGASAPSEPAHGASAPSEPIAGGSVADGPMPDAGSPPATSGQHAQDCPICLSPFSMTQAHPMILPCFHIICIECLLHMYSLARTDLPEIRDTSALGRWILQSPFRARSRRSPCPVCRAGPWRMSEVAPASREGLAGVDSDLAGGLLEKGDPETLAAQRAAFRAASRSQAVLRQSARPVLPGSLPPGVLPAVPEFFGPERQWVSSSKLDALMLELENGPLADLFERRRRELGDPGATEAAASHLIGRRPKVVIFSHFLRFLDLIAAFLRAWGIPFVRLDGSLSMRERDTILGRFSKCSLDDPTAPRVLLATVRVGGVGLNLTMAEYCYLMDAWWNPAVEAQAIDRIYRMGQTRHVHVVRFVTRATIESRIIRLQTLKVGLAGAALEDHARGAPSLAATSQQRASSAAAAATAAEEEVAAAAPPHARAARFEAHVNGDGDDDDDDDGMDLFGAAGAPAFLQSTSVGTGLYAGAGSTTGAWSDGGMTDEFDEEFGSRADGPGSDSEGEGSFHMAADYPVPVEDWRALRRGADMSMAALTANGSGASGHPDGEQMLLNEDSDSDTELGFGVLAASGDWAALAGPGGTSAADRRAQVRQARINRLDLLFRR</sequence>
<evidence type="ECO:0000256" key="3">
    <source>
        <dbReference type="ARBA" id="ARBA00022741"/>
    </source>
</evidence>